<dbReference type="PANTHER" id="PTHR47739:SF1">
    <property type="entry name" value="TRNA1(VAL) (ADENINE(37)-N6)-METHYLTRANSFERASE"/>
    <property type="match status" value="1"/>
</dbReference>
<dbReference type="GO" id="GO:0008170">
    <property type="term" value="F:N-methyltransferase activity"/>
    <property type="evidence" value="ECO:0007669"/>
    <property type="project" value="UniProtKB-ARBA"/>
</dbReference>
<dbReference type="GO" id="GO:0008757">
    <property type="term" value="F:S-adenosylmethionine-dependent methyltransferase activity"/>
    <property type="evidence" value="ECO:0007669"/>
    <property type="project" value="UniProtKB-ARBA"/>
</dbReference>
<dbReference type="InterPro" id="IPR050210">
    <property type="entry name" value="tRNA_Adenine-N(6)_MTase"/>
</dbReference>
<reference evidence="4 5" key="1">
    <citation type="submission" date="2018-08" db="EMBL/GenBank/DDBJ databases">
        <title>Pseudooceanicola sediminis CY03 in the family Rhodobacteracea.</title>
        <authorList>
            <person name="Zhang Y.-J."/>
        </authorList>
    </citation>
    <scope>NUCLEOTIDE SEQUENCE [LARGE SCALE GENOMIC DNA]</scope>
    <source>
        <strain evidence="4 5">CY03</strain>
    </source>
</reference>
<dbReference type="Gene3D" id="3.40.50.150">
    <property type="entry name" value="Vaccinia Virus protein VP39"/>
    <property type="match status" value="1"/>
</dbReference>
<dbReference type="Pfam" id="PF05175">
    <property type="entry name" value="MTS"/>
    <property type="match status" value="1"/>
</dbReference>
<keyword evidence="2" id="KW-0949">S-adenosyl-L-methionine</keyword>
<protein>
    <submittedName>
        <fullName evidence="4">Methyltransferase domain-containing protein</fullName>
    </submittedName>
</protein>
<feature type="domain" description="Methyltransferase small" evidence="3">
    <location>
        <begin position="37"/>
        <end position="130"/>
    </location>
</feature>
<sequence length="256" mass="27756">MTSRWMDEDLSRDRFLGGRLTLLQPRRGYRAGVDPVFLAASVQAQAGQSLLDLGCGGGVAALCAGARIPGMSLAGLERQAPYAELARRNAADNDLQMRVFEGDLATMPPDLRQLRFDHVIANPPFFRRDASVPAQAQDREGALGEDTPLDVWVAAAARRCLPGGYVTFVHRSERLPELLAAFSQCLGSIELKPLLPRAGRAAHLVLLRGRKGGRAAFRLHAGMVLHQGESHGADGADYTPEVSRILRDADPLIFAR</sequence>
<comment type="caution">
    <text evidence="4">The sequence shown here is derived from an EMBL/GenBank/DDBJ whole genome shotgun (WGS) entry which is preliminary data.</text>
</comment>
<keyword evidence="5" id="KW-1185">Reference proteome</keyword>
<proteinExistence type="predicted"/>
<dbReference type="CDD" id="cd02440">
    <property type="entry name" value="AdoMet_MTases"/>
    <property type="match status" value="1"/>
</dbReference>
<name>A0A399J9V4_9RHOB</name>
<keyword evidence="1 4" id="KW-0489">Methyltransferase</keyword>
<dbReference type="PROSITE" id="PS00092">
    <property type="entry name" value="N6_MTASE"/>
    <property type="match status" value="1"/>
</dbReference>
<evidence type="ECO:0000259" key="3">
    <source>
        <dbReference type="Pfam" id="PF05175"/>
    </source>
</evidence>
<dbReference type="SUPFAM" id="SSF53335">
    <property type="entry name" value="S-adenosyl-L-methionine-dependent methyltransferases"/>
    <property type="match status" value="1"/>
</dbReference>
<evidence type="ECO:0000256" key="1">
    <source>
        <dbReference type="ARBA" id="ARBA00022603"/>
    </source>
</evidence>
<organism evidence="4 5">
    <name type="scientific">Pseudooceanicola sediminis</name>
    <dbReference type="NCBI Taxonomy" id="2211117"/>
    <lineage>
        <taxon>Bacteria</taxon>
        <taxon>Pseudomonadati</taxon>
        <taxon>Pseudomonadota</taxon>
        <taxon>Alphaproteobacteria</taxon>
        <taxon>Rhodobacterales</taxon>
        <taxon>Paracoccaceae</taxon>
        <taxon>Pseudooceanicola</taxon>
    </lineage>
</organism>
<dbReference type="InterPro" id="IPR007848">
    <property type="entry name" value="Small_mtfrase_dom"/>
</dbReference>
<dbReference type="Proteomes" id="UP000265848">
    <property type="component" value="Unassembled WGS sequence"/>
</dbReference>
<dbReference type="GO" id="GO:0003676">
    <property type="term" value="F:nucleic acid binding"/>
    <property type="evidence" value="ECO:0007669"/>
    <property type="project" value="InterPro"/>
</dbReference>
<dbReference type="PANTHER" id="PTHR47739">
    <property type="entry name" value="TRNA1(VAL) (ADENINE(37)-N6)-METHYLTRANSFERASE"/>
    <property type="match status" value="1"/>
</dbReference>
<evidence type="ECO:0000313" key="5">
    <source>
        <dbReference type="Proteomes" id="UP000265848"/>
    </source>
</evidence>
<dbReference type="EMBL" id="QWJJ01000005">
    <property type="protein sequence ID" value="RII39436.1"/>
    <property type="molecule type" value="Genomic_DNA"/>
</dbReference>
<dbReference type="OrthoDB" id="5489421at2"/>
<keyword evidence="4" id="KW-0808">Transferase</keyword>
<dbReference type="InterPro" id="IPR002052">
    <property type="entry name" value="DNA_methylase_N6_adenine_CS"/>
</dbReference>
<dbReference type="AlphaFoldDB" id="A0A399J9V4"/>
<accession>A0A399J9V4</accession>
<dbReference type="InterPro" id="IPR029063">
    <property type="entry name" value="SAM-dependent_MTases_sf"/>
</dbReference>
<evidence type="ECO:0000256" key="2">
    <source>
        <dbReference type="ARBA" id="ARBA00022691"/>
    </source>
</evidence>
<gene>
    <name evidence="4" type="ORF">DL237_07280</name>
</gene>
<evidence type="ECO:0000313" key="4">
    <source>
        <dbReference type="EMBL" id="RII39436.1"/>
    </source>
</evidence>
<dbReference type="GO" id="GO:0032259">
    <property type="term" value="P:methylation"/>
    <property type="evidence" value="ECO:0007669"/>
    <property type="project" value="UniProtKB-KW"/>
</dbReference>